<organism evidence="2 3">
    <name type="scientific">Frondihabitans australicus</name>
    <dbReference type="NCBI Taxonomy" id="386892"/>
    <lineage>
        <taxon>Bacteria</taxon>
        <taxon>Bacillati</taxon>
        <taxon>Actinomycetota</taxon>
        <taxon>Actinomycetes</taxon>
        <taxon>Micrococcales</taxon>
        <taxon>Microbacteriaceae</taxon>
        <taxon>Frondihabitans</taxon>
    </lineage>
</organism>
<evidence type="ECO:0000256" key="1">
    <source>
        <dbReference type="SAM" id="MobiDB-lite"/>
    </source>
</evidence>
<accession>A0A495IK91</accession>
<reference evidence="2 3" key="1">
    <citation type="submission" date="2018-10" db="EMBL/GenBank/DDBJ databases">
        <title>Sequencing the genomes of 1000 actinobacteria strains.</title>
        <authorList>
            <person name="Klenk H.-P."/>
        </authorList>
    </citation>
    <scope>NUCLEOTIDE SEQUENCE [LARGE SCALE GENOMIC DNA]</scope>
    <source>
        <strain evidence="2 3">DSM 17894</strain>
    </source>
</reference>
<keyword evidence="3" id="KW-1185">Reference proteome</keyword>
<evidence type="ECO:0000313" key="2">
    <source>
        <dbReference type="EMBL" id="RKR75546.1"/>
    </source>
</evidence>
<feature type="region of interest" description="Disordered" evidence="1">
    <location>
        <begin position="165"/>
        <end position="206"/>
    </location>
</feature>
<feature type="compositionally biased region" description="Pro residues" evidence="1">
    <location>
        <begin position="124"/>
        <end position="136"/>
    </location>
</feature>
<sequence>MVTMAGQRIVMKGRSLDEIAARVREEHGPRARIVEAARVTSGGIGIAGLFQKRYVEATVELPERGRRAAGRPAADPATGPGASADEVFAPTPAQRVGLAALLADADDADEGFDGILTGSQEPSPAAPSTPPVPPQPKVSTRSDAFAELMDDLAFNGVVPAPAPAPSPVVAPGSTPGHAAQVREERQNVESGGVGADPAPSRFGGQEAPALLDGPGDLIVVLGERPDVLGVAQAIAEGSTGTRPSVRVAGTAVNGRFVAVDDRRSALDARAAGVELDRATIVALGWDAAAPSAAGAIVEALAADQVLIAVDAGRKHADTERWFAQATGAVVADGLAVHGLDSTSTPETVDTLALPAVWRDA</sequence>
<dbReference type="Proteomes" id="UP000280008">
    <property type="component" value="Unassembled WGS sequence"/>
</dbReference>
<comment type="caution">
    <text evidence="2">The sequence shown here is derived from an EMBL/GenBank/DDBJ whole genome shotgun (WGS) entry which is preliminary data.</text>
</comment>
<name>A0A495IK91_9MICO</name>
<feature type="region of interest" description="Disordered" evidence="1">
    <location>
        <begin position="109"/>
        <end position="140"/>
    </location>
</feature>
<gene>
    <name evidence="2" type="ORF">C8E83_2694</name>
</gene>
<proteinExistence type="predicted"/>
<dbReference type="EMBL" id="RBKS01000001">
    <property type="protein sequence ID" value="RKR75546.1"/>
    <property type="molecule type" value="Genomic_DNA"/>
</dbReference>
<protein>
    <submittedName>
        <fullName evidence="2">Uncharacterized protein</fullName>
    </submittedName>
</protein>
<feature type="region of interest" description="Disordered" evidence="1">
    <location>
        <begin position="65"/>
        <end position="87"/>
    </location>
</feature>
<evidence type="ECO:0000313" key="3">
    <source>
        <dbReference type="Proteomes" id="UP000280008"/>
    </source>
</evidence>
<feature type="compositionally biased region" description="Low complexity" evidence="1">
    <location>
        <begin position="70"/>
        <end position="84"/>
    </location>
</feature>
<dbReference type="AlphaFoldDB" id="A0A495IK91"/>